<dbReference type="InterPro" id="IPR050953">
    <property type="entry name" value="N4_N6_ade-DNA_methylase"/>
</dbReference>
<evidence type="ECO:0000256" key="2">
    <source>
        <dbReference type="ARBA" id="ARBA00022679"/>
    </source>
</evidence>
<dbReference type="OrthoDB" id="32195at2"/>
<comment type="caution">
    <text evidence="5">The sequence shown here is derived from an EMBL/GenBank/DDBJ whole genome shotgun (WGS) entry which is preliminary data.</text>
</comment>
<organism evidence="5 6">
    <name type="scientific">Intrasporangium chromatireducens Q5-1</name>
    <dbReference type="NCBI Taxonomy" id="584657"/>
    <lineage>
        <taxon>Bacteria</taxon>
        <taxon>Bacillati</taxon>
        <taxon>Actinomycetota</taxon>
        <taxon>Actinomycetes</taxon>
        <taxon>Micrococcales</taxon>
        <taxon>Intrasporangiaceae</taxon>
        <taxon>Intrasporangium</taxon>
    </lineage>
</organism>
<name>W9GN12_9MICO</name>
<dbReference type="Pfam" id="PF22837">
    <property type="entry name" value="M_Eco57I_C"/>
    <property type="match status" value="1"/>
</dbReference>
<keyword evidence="2 5" id="KW-0808">Transferase</keyword>
<evidence type="ECO:0000256" key="3">
    <source>
        <dbReference type="ARBA" id="ARBA00022691"/>
    </source>
</evidence>
<protein>
    <submittedName>
        <fullName evidence="5">SAM-dependent methlyltransferase</fullName>
    </submittedName>
</protein>
<evidence type="ECO:0000313" key="5">
    <source>
        <dbReference type="EMBL" id="EWT06213.1"/>
    </source>
</evidence>
<dbReference type="CDD" id="cd02440">
    <property type="entry name" value="AdoMet_MTases"/>
    <property type="match status" value="1"/>
</dbReference>
<dbReference type="GO" id="GO:0008168">
    <property type="term" value="F:methyltransferase activity"/>
    <property type="evidence" value="ECO:0007669"/>
    <property type="project" value="UniProtKB-KW"/>
</dbReference>
<accession>W9GN12</accession>
<dbReference type="PANTHER" id="PTHR33841:SF5">
    <property type="entry name" value="DNA METHYLASE (MODIFICATION METHYLASE) (METHYLTRANSFERASE)-RELATED"/>
    <property type="match status" value="1"/>
</dbReference>
<dbReference type="AlphaFoldDB" id="W9GN12"/>
<evidence type="ECO:0000256" key="1">
    <source>
        <dbReference type="ARBA" id="ARBA00022603"/>
    </source>
</evidence>
<sequence length="541" mass="58465">MSESLTSETALVRLALALGALDVGGPLTARERATIETAQTAPAPPPAVAESVRDLIRDGQDPLGAAFLRLRDASERRGDGAVYTPSALVTPMVDWVLDQQPERVVDAGVGSGRFLAELLRRDPSITAVAVDLDPVATLMTRATVAALGGSGVQVKQADYTRFRLPAITGRTAFVGNPPYVRHHQLTAQTKAWAQTAAATLGHKVSGLAGLHAYFFLATALHGRPGDVGCFVTSSEWLDVNYGSIVRDLLLGALGGEALHIVVPEAMPFEGTATTAVVANFRLGEQAPTVRFRSVEDLADLGDLATTGEPVARERLAETPRWSPFVRTRHQVPEGYIELGELCRVHRGAVTGSNATWIAHGEVDLPESVLFAAVTKARELFSAGTVLNDDTSLRRVIDIPADLDRFDPDERKLVDRFIRTAKRAAVHKGYIAAHRRAWWSIGLRDPAPILATYMARRPPAFVLNAVDARHINIAHGLYPRQEMPAHALARLAQSLRESITLSQGRTYAGGLTKFEPKEMERLAIPDLDTLLSHEPLPPAVVN</sequence>
<gene>
    <name evidence="5" type="ORF">N864_23105</name>
</gene>
<dbReference type="RefSeq" id="WP_034715858.1">
    <property type="nucleotide sequence ID" value="NZ_AWQS01000059.1"/>
</dbReference>
<reference evidence="6" key="1">
    <citation type="submission" date="2013-08" db="EMBL/GenBank/DDBJ databases">
        <title>Intrasporangium oryzae NRRL B-24470.</title>
        <authorList>
            <person name="Liu H."/>
            <person name="Wang G."/>
        </authorList>
    </citation>
    <scope>NUCLEOTIDE SEQUENCE [LARGE SCALE GENOMIC DNA]</scope>
    <source>
        <strain evidence="6">Q5-1</strain>
    </source>
</reference>
<dbReference type="InterPro" id="IPR054520">
    <property type="entry name" value="M_Eco57I_C"/>
</dbReference>
<dbReference type="InterPro" id="IPR029063">
    <property type="entry name" value="SAM-dependent_MTases_sf"/>
</dbReference>
<dbReference type="PATRIC" id="fig|584657.3.peg.1867"/>
<evidence type="ECO:0000313" key="6">
    <source>
        <dbReference type="Proteomes" id="UP000019494"/>
    </source>
</evidence>
<keyword evidence="6" id="KW-1185">Reference proteome</keyword>
<dbReference type="SUPFAM" id="SSF53335">
    <property type="entry name" value="S-adenosyl-L-methionine-dependent methyltransferases"/>
    <property type="match status" value="1"/>
</dbReference>
<dbReference type="GO" id="GO:0032259">
    <property type="term" value="P:methylation"/>
    <property type="evidence" value="ECO:0007669"/>
    <property type="project" value="UniProtKB-KW"/>
</dbReference>
<keyword evidence="1" id="KW-0489">Methyltransferase</keyword>
<dbReference type="PRINTS" id="PR00507">
    <property type="entry name" value="N12N6MTFRASE"/>
</dbReference>
<dbReference type="PANTHER" id="PTHR33841">
    <property type="entry name" value="DNA METHYLTRANSFERASE YEEA-RELATED"/>
    <property type="match status" value="1"/>
</dbReference>
<feature type="domain" description="Type II methyltransferase M.Eco57I C-terminal" evidence="4">
    <location>
        <begin position="337"/>
        <end position="528"/>
    </location>
</feature>
<dbReference type="EMBL" id="AWQS01000059">
    <property type="protein sequence ID" value="EWT06213.1"/>
    <property type="molecule type" value="Genomic_DNA"/>
</dbReference>
<proteinExistence type="predicted"/>
<keyword evidence="3" id="KW-0949">S-adenosyl-L-methionine</keyword>
<dbReference type="Proteomes" id="UP000019494">
    <property type="component" value="Unassembled WGS sequence"/>
</dbReference>
<dbReference type="Gene3D" id="3.40.50.150">
    <property type="entry name" value="Vaccinia Virus protein VP39"/>
    <property type="match status" value="1"/>
</dbReference>
<evidence type="ECO:0000259" key="4">
    <source>
        <dbReference type="Pfam" id="PF22837"/>
    </source>
</evidence>